<evidence type="ECO:0000256" key="7">
    <source>
        <dbReference type="ARBA" id="ARBA00047639"/>
    </source>
</evidence>
<dbReference type="GO" id="GO:0004821">
    <property type="term" value="F:histidine-tRNA ligase activity"/>
    <property type="evidence" value="ECO:0007669"/>
    <property type="project" value="UniProtKB-UniRule"/>
</dbReference>
<feature type="domain" description="Aminoacyl-transfer RNA synthetases class-II family profile" evidence="10">
    <location>
        <begin position="1"/>
        <end position="416"/>
    </location>
</feature>
<evidence type="ECO:0000256" key="1">
    <source>
        <dbReference type="ARBA" id="ARBA00008226"/>
    </source>
</evidence>
<name>A0A9D8KG83_9DELT</name>
<evidence type="ECO:0000256" key="4">
    <source>
        <dbReference type="ARBA" id="ARBA00022840"/>
    </source>
</evidence>
<comment type="similarity">
    <text evidence="1 8">Belongs to the class-II aminoacyl-tRNA synthetase family.</text>
</comment>
<dbReference type="Pfam" id="PF13393">
    <property type="entry name" value="tRNA-synt_His"/>
    <property type="match status" value="2"/>
</dbReference>
<comment type="caution">
    <text evidence="11">The sequence shown here is derived from an EMBL/GenBank/DDBJ whole genome shotgun (WGS) entry which is preliminary data.</text>
</comment>
<dbReference type="PANTHER" id="PTHR43707:SF1">
    <property type="entry name" value="HISTIDINE--TRNA LIGASE, MITOCHONDRIAL-RELATED"/>
    <property type="match status" value="1"/>
</dbReference>
<evidence type="ECO:0000313" key="11">
    <source>
        <dbReference type="EMBL" id="MBN1573221.1"/>
    </source>
</evidence>
<keyword evidence="5 8" id="KW-0648">Protein biosynthesis</keyword>
<dbReference type="PROSITE" id="PS50862">
    <property type="entry name" value="AA_TRNA_LIGASE_II"/>
    <property type="match status" value="1"/>
</dbReference>
<keyword evidence="6 8" id="KW-0030">Aminoacyl-tRNA synthetase</keyword>
<evidence type="ECO:0000256" key="6">
    <source>
        <dbReference type="ARBA" id="ARBA00023146"/>
    </source>
</evidence>
<feature type="binding site" evidence="9">
    <location>
        <position position="109"/>
    </location>
    <ligand>
        <name>L-histidine</name>
        <dbReference type="ChEBI" id="CHEBI:57595"/>
    </ligand>
</feature>
<evidence type="ECO:0000256" key="5">
    <source>
        <dbReference type="ARBA" id="ARBA00022917"/>
    </source>
</evidence>
<protein>
    <recommendedName>
        <fullName evidence="8">Histidine--tRNA ligase</fullName>
        <ecNumber evidence="8">6.1.1.21</ecNumber>
    </recommendedName>
    <alternativeName>
        <fullName evidence="8">Histidyl-tRNA synthetase</fullName>
        <shortName evidence="8">HisRS</shortName>
    </alternativeName>
</protein>
<dbReference type="SUPFAM" id="SSF55681">
    <property type="entry name" value="Class II aaRS and biotin synthetases"/>
    <property type="match status" value="1"/>
</dbReference>
<sequence length="513" mass="57585">MAVYDIARGTRDFLPQDMVVRNHVEYIIRNTFESYGFQQIQTPIFERFELLAARSGEEIRESMFTFVSDREEYALRPELTAPVCRVIASGKLSKLPVPYKLYYIGQCFRYCRPQAGRYREFTQAGLELMGSKDPIADAEVIAIAVKTLKNLGIDQYKVKIGNIGIFRGILEKEYSDDYDKQSRVINNIDHIMSVWEKCDAIKSHASFNQEDFDFIKVETESLYRIQEDIGYSGEHEILPVSDLGGGKAGNNDQQLKEKATDRLNMLSLAIESTYRALWSKENIVSEKVAALLIDIARMRGKYEEIIPKAEKLLSGTPTLDALEQLSQVSRFLLSFGVADFDIVLGVARGLDFYTDTVFEIDSPLLGAQKQICGGGRYDKLVEEFGGISIPATGFAFGFDRIIETFIKTGKAVDLAPVSVFVANVDDSCKFRAVEVADSLRSSNFRASVDLLGLSLRDQLGYASKIGAEFAVIVGPDELKEDKCKLRQLETRFEEIVPLSALVDKIKDIRKSGK</sequence>
<gene>
    <name evidence="8" type="primary">hisS</name>
    <name evidence="11" type="ORF">JW984_08515</name>
</gene>
<comment type="catalytic activity">
    <reaction evidence="7 8">
        <text>tRNA(His) + L-histidine + ATP = L-histidyl-tRNA(His) + AMP + diphosphate + H(+)</text>
        <dbReference type="Rhea" id="RHEA:17313"/>
        <dbReference type="Rhea" id="RHEA-COMP:9665"/>
        <dbReference type="Rhea" id="RHEA-COMP:9689"/>
        <dbReference type="ChEBI" id="CHEBI:15378"/>
        <dbReference type="ChEBI" id="CHEBI:30616"/>
        <dbReference type="ChEBI" id="CHEBI:33019"/>
        <dbReference type="ChEBI" id="CHEBI:57595"/>
        <dbReference type="ChEBI" id="CHEBI:78442"/>
        <dbReference type="ChEBI" id="CHEBI:78527"/>
        <dbReference type="ChEBI" id="CHEBI:456215"/>
        <dbReference type="EC" id="6.1.1.21"/>
    </reaction>
</comment>
<feature type="binding site" evidence="9">
    <location>
        <position position="127"/>
    </location>
    <ligand>
        <name>L-histidine</name>
        <dbReference type="ChEBI" id="CHEBI:57595"/>
    </ligand>
</feature>
<dbReference type="InterPro" id="IPR015807">
    <property type="entry name" value="His-tRNA-ligase"/>
</dbReference>
<keyword evidence="4 8" id="KW-0067">ATP-binding</keyword>
<dbReference type="Proteomes" id="UP000809273">
    <property type="component" value="Unassembled WGS sequence"/>
</dbReference>
<evidence type="ECO:0000256" key="9">
    <source>
        <dbReference type="PIRSR" id="PIRSR001549-1"/>
    </source>
</evidence>
<keyword evidence="3 8" id="KW-0547">Nucleotide-binding</keyword>
<dbReference type="InterPro" id="IPR006195">
    <property type="entry name" value="aa-tRNA-synth_II"/>
</dbReference>
<evidence type="ECO:0000259" key="10">
    <source>
        <dbReference type="PROSITE" id="PS50862"/>
    </source>
</evidence>
<dbReference type="AlphaFoldDB" id="A0A9D8KG83"/>
<organism evidence="11 12">
    <name type="scientific">Candidatus Zymogenus saltonus</name>
    <dbReference type="NCBI Taxonomy" id="2844893"/>
    <lineage>
        <taxon>Bacteria</taxon>
        <taxon>Deltaproteobacteria</taxon>
        <taxon>Candidatus Zymogenia</taxon>
        <taxon>Candidatus Zymogeniales</taxon>
        <taxon>Candidatus Zymogenaceae</taxon>
        <taxon>Candidatus Zymogenus</taxon>
    </lineage>
</organism>
<dbReference type="GO" id="GO:0006427">
    <property type="term" value="P:histidyl-tRNA aminoacylation"/>
    <property type="evidence" value="ECO:0007669"/>
    <property type="project" value="UniProtKB-UniRule"/>
</dbReference>
<dbReference type="GO" id="GO:0005524">
    <property type="term" value="F:ATP binding"/>
    <property type="evidence" value="ECO:0007669"/>
    <property type="project" value="UniProtKB-UniRule"/>
</dbReference>
<dbReference type="InterPro" id="IPR041715">
    <property type="entry name" value="HisRS-like_core"/>
</dbReference>
<evidence type="ECO:0000313" key="12">
    <source>
        <dbReference type="Proteomes" id="UP000809273"/>
    </source>
</evidence>
<dbReference type="EC" id="6.1.1.21" evidence="8"/>
<dbReference type="InterPro" id="IPR045864">
    <property type="entry name" value="aa-tRNA-synth_II/BPL/LPL"/>
</dbReference>
<dbReference type="CDD" id="cd00773">
    <property type="entry name" value="HisRS-like_core"/>
    <property type="match status" value="1"/>
</dbReference>
<dbReference type="HAMAP" id="MF_00127">
    <property type="entry name" value="His_tRNA_synth"/>
    <property type="match status" value="1"/>
</dbReference>
<dbReference type="InterPro" id="IPR036621">
    <property type="entry name" value="Anticodon-bd_dom_sf"/>
</dbReference>
<feature type="binding site" evidence="9">
    <location>
        <position position="348"/>
    </location>
    <ligand>
        <name>L-histidine</name>
        <dbReference type="ChEBI" id="CHEBI:57595"/>
    </ligand>
</feature>
<evidence type="ECO:0000256" key="2">
    <source>
        <dbReference type="ARBA" id="ARBA00022598"/>
    </source>
</evidence>
<keyword evidence="8" id="KW-0963">Cytoplasm</keyword>
<dbReference type="InterPro" id="IPR004516">
    <property type="entry name" value="HisRS/HisZ"/>
</dbReference>
<comment type="subunit">
    <text evidence="8">Homodimer.</text>
</comment>
<keyword evidence="2 8" id="KW-0436">Ligase</keyword>
<dbReference type="GO" id="GO:0005737">
    <property type="term" value="C:cytoplasm"/>
    <property type="evidence" value="ECO:0007669"/>
    <property type="project" value="UniProtKB-SubCell"/>
</dbReference>
<feature type="binding site" evidence="9">
    <location>
        <position position="123"/>
    </location>
    <ligand>
        <name>L-histidine</name>
        <dbReference type="ChEBI" id="CHEBI:57595"/>
    </ligand>
</feature>
<reference evidence="11" key="1">
    <citation type="journal article" date="2021" name="Environ. Microbiol.">
        <title>Genomic characterization of three novel Desulfobacterota classes expand the metabolic and phylogenetic diversity of the phylum.</title>
        <authorList>
            <person name="Murphy C.L."/>
            <person name="Biggerstaff J."/>
            <person name="Eichhorn A."/>
            <person name="Ewing E."/>
            <person name="Shahan R."/>
            <person name="Soriano D."/>
            <person name="Stewart S."/>
            <person name="VanMol K."/>
            <person name="Walker R."/>
            <person name="Walters P."/>
            <person name="Elshahed M.S."/>
            <person name="Youssef N.H."/>
        </authorList>
    </citation>
    <scope>NUCLEOTIDE SEQUENCE</scope>
    <source>
        <strain evidence="11">Zod_Metabat.24</strain>
    </source>
</reference>
<accession>A0A9D8KG83</accession>
<dbReference type="InterPro" id="IPR033656">
    <property type="entry name" value="HisRS_anticodon"/>
</dbReference>
<dbReference type="Pfam" id="PF03129">
    <property type="entry name" value="HGTP_anticodon"/>
    <property type="match status" value="1"/>
</dbReference>
<dbReference type="PIRSF" id="PIRSF001549">
    <property type="entry name" value="His-tRNA_synth"/>
    <property type="match status" value="1"/>
</dbReference>
<dbReference type="InterPro" id="IPR004154">
    <property type="entry name" value="Anticodon-bd"/>
</dbReference>
<dbReference type="Gene3D" id="3.40.50.800">
    <property type="entry name" value="Anticodon-binding domain"/>
    <property type="match status" value="1"/>
</dbReference>
<dbReference type="PANTHER" id="PTHR43707">
    <property type="entry name" value="HISTIDYL-TRNA SYNTHETASE"/>
    <property type="match status" value="1"/>
</dbReference>
<dbReference type="EMBL" id="JAFGIX010000043">
    <property type="protein sequence ID" value="MBN1573221.1"/>
    <property type="molecule type" value="Genomic_DNA"/>
</dbReference>
<reference evidence="11" key="2">
    <citation type="submission" date="2021-01" db="EMBL/GenBank/DDBJ databases">
        <authorList>
            <person name="Hahn C.R."/>
            <person name="Youssef N.H."/>
            <person name="Elshahed M."/>
        </authorList>
    </citation>
    <scope>NUCLEOTIDE SEQUENCE</scope>
    <source>
        <strain evidence="11">Zod_Metabat.24</strain>
    </source>
</reference>
<comment type="subcellular location">
    <subcellularLocation>
        <location evidence="8">Cytoplasm</location>
    </subcellularLocation>
</comment>
<evidence type="ECO:0000256" key="8">
    <source>
        <dbReference type="HAMAP-Rule" id="MF_00127"/>
    </source>
</evidence>
<dbReference type="SUPFAM" id="SSF52954">
    <property type="entry name" value="Class II aaRS ABD-related"/>
    <property type="match status" value="1"/>
</dbReference>
<feature type="binding site" evidence="9">
    <location>
        <begin position="78"/>
        <end position="80"/>
    </location>
    <ligand>
        <name>L-histidine</name>
        <dbReference type="ChEBI" id="CHEBI:57595"/>
    </ligand>
</feature>
<evidence type="ECO:0000256" key="3">
    <source>
        <dbReference type="ARBA" id="ARBA00022741"/>
    </source>
</evidence>
<dbReference type="CDD" id="cd00859">
    <property type="entry name" value="HisRS_anticodon"/>
    <property type="match status" value="1"/>
</dbReference>
<proteinExistence type="inferred from homology"/>
<dbReference type="Gene3D" id="3.30.930.10">
    <property type="entry name" value="Bira Bifunctional Protein, Domain 2"/>
    <property type="match status" value="2"/>
</dbReference>